<reference evidence="1" key="1">
    <citation type="journal article" date="2021" name="New Phytol.">
        <title>Evolutionary innovations through gain and loss of genes in the ectomycorrhizal Boletales.</title>
        <authorList>
            <person name="Wu G."/>
            <person name="Miyauchi S."/>
            <person name="Morin E."/>
            <person name="Kuo A."/>
            <person name="Drula E."/>
            <person name="Varga T."/>
            <person name="Kohler A."/>
            <person name="Feng B."/>
            <person name="Cao Y."/>
            <person name="Lipzen A."/>
            <person name="Daum C."/>
            <person name="Hundley H."/>
            <person name="Pangilinan J."/>
            <person name="Johnson J."/>
            <person name="Barry K."/>
            <person name="LaButti K."/>
            <person name="Ng V."/>
            <person name="Ahrendt S."/>
            <person name="Min B."/>
            <person name="Choi I.G."/>
            <person name="Park H."/>
            <person name="Plett J.M."/>
            <person name="Magnuson J."/>
            <person name="Spatafora J.W."/>
            <person name="Nagy L.G."/>
            <person name="Henrissat B."/>
            <person name="Grigoriev I.V."/>
            <person name="Yang Z.L."/>
            <person name="Xu J."/>
            <person name="Martin F.M."/>
        </authorList>
    </citation>
    <scope>NUCLEOTIDE SEQUENCE</scope>
    <source>
        <strain evidence="1">KKN 215</strain>
    </source>
</reference>
<proteinExistence type="predicted"/>
<dbReference type="Proteomes" id="UP000813824">
    <property type="component" value="Unassembled WGS sequence"/>
</dbReference>
<comment type="caution">
    <text evidence="1">The sequence shown here is derived from an EMBL/GenBank/DDBJ whole genome shotgun (WGS) entry which is preliminary data.</text>
</comment>
<protein>
    <submittedName>
        <fullName evidence="1">Uncharacterized protein</fullName>
    </submittedName>
</protein>
<evidence type="ECO:0000313" key="2">
    <source>
        <dbReference type="Proteomes" id="UP000813824"/>
    </source>
</evidence>
<accession>A0A8K0URK5</accession>
<evidence type="ECO:0000313" key="1">
    <source>
        <dbReference type="EMBL" id="KAH8101869.1"/>
    </source>
</evidence>
<name>A0A8K0URK5_9AGAR</name>
<dbReference type="EMBL" id="JAEVFJ010000011">
    <property type="protein sequence ID" value="KAH8101869.1"/>
    <property type="molecule type" value="Genomic_DNA"/>
</dbReference>
<gene>
    <name evidence="1" type="ORF">BXZ70DRAFT_81411</name>
</gene>
<dbReference type="AlphaFoldDB" id="A0A8K0URK5"/>
<keyword evidence="2" id="KW-1185">Reference proteome</keyword>
<organism evidence="1 2">
    <name type="scientific">Cristinia sonorae</name>
    <dbReference type="NCBI Taxonomy" id="1940300"/>
    <lineage>
        <taxon>Eukaryota</taxon>
        <taxon>Fungi</taxon>
        <taxon>Dikarya</taxon>
        <taxon>Basidiomycota</taxon>
        <taxon>Agaricomycotina</taxon>
        <taxon>Agaricomycetes</taxon>
        <taxon>Agaricomycetidae</taxon>
        <taxon>Agaricales</taxon>
        <taxon>Pleurotineae</taxon>
        <taxon>Stephanosporaceae</taxon>
        <taxon>Cristinia</taxon>
    </lineage>
</organism>
<sequence>MASAYRACPHMPGCSPRYTGSQDFKDRLSCLPEEIVMAITSVVVPIHCRSHTVLIFNANHTRKLGYFHSPGFGTTRTIRLGVYLGRTSSVVCCVGAVVLGKCVAFHSRGMAIGLVAKNTTQRSEKWSTNVRQLQLRLHSLNCDIFSSGNHIQGPSASREPGWVATLYTGQDNSHRNSAILFHAGHIVVHRSHGKNAVSFSSLSFRVVANVK</sequence>